<evidence type="ECO:0000256" key="9">
    <source>
        <dbReference type="SAM" id="Phobius"/>
    </source>
</evidence>
<dbReference type="Gene3D" id="2.60.40.1120">
    <property type="entry name" value="Carboxypeptidase-like, regulatory domain"/>
    <property type="match status" value="2"/>
</dbReference>
<dbReference type="InterPro" id="IPR005829">
    <property type="entry name" value="Sugar_transporter_CS"/>
</dbReference>
<feature type="transmembrane region" description="Helical" evidence="9">
    <location>
        <begin position="167"/>
        <end position="189"/>
    </location>
</feature>
<evidence type="ECO:0000256" key="6">
    <source>
        <dbReference type="ARBA" id="ARBA00023136"/>
    </source>
</evidence>
<dbReference type="InterPro" id="IPR011701">
    <property type="entry name" value="MFS"/>
</dbReference>
<dbReference type="EMBL" id="JANFNG010000036">
    <property type="protein sequence ID" value="MCQ4084493.1"/>
    <property type="molecule type" value="Genomic_DNA"/>
</dbReference>
<name>A0ABT1Q3J8_9ACTN</name>
<keyword evidence="5 9" id="KW-1133">Transmembrane helix</keyword>
<evidence type="ECO:0000256" key="5">
    <source>
        <dbReference type="ARBA" id="ARBA00022989"/>
    </source>
</evidence>
<feature type="transmembrane region" description="Helical" evidence="9">
    <location>
        <begin position="107"/>
        <end position="127"/>
    </location>
</feature>
<evidence type="ECO:0000256" key="2">
    <source>
        <dbReference type="ARBA" id="ARBA00022448"/>
    </source>
</evidence>
<keyword evidence="6 9" id="KW-0472">Membrane</keyword>
<feature type="transmembrane region" description="Helical" evidence="9">
    <location>
        <begin position="333"/>
        <end position="355"/>
    </location>
</feature>
<gene>
    <name evidence="11" type="ORF">NGB36_28940</name>
</gene>
<sequence length="787" mass="81026">MPPLTVGESHAEGNAEAADRTRSRHAPAAAEQQHHVPHRWWVLAVIGLAQLMVVLDVTIMNIALPTAQQHLHFDNNGRQWIVTAYSLAFGSLLLLGGRLADLFGRRVTFLVGLVGFAGASALGGAAQDFKMLVIARAVQGAFGAVLAPSALSLLTTTFTDPKERAKAFGVFGAIAGSGGAVGLLVGGLLTEHLSWRWTLYVNCFIAVFAVVGALAFVRQQPQTHKPKLDVLGTLLAAGGLFCVVYGFANAQTYSWGDRMCWGFLAGGGVLLLAFVLWEMRAAHPLLPLRVFADRNRGASFLSVFVLGAGMFGIMLFLTYYLQSTLHYSPVRTGLAFLPLIGAMMVFAQLGMLVLVPRVGGKPVAPVGMALAVGGMIWLTKLDLNSSYPAHVLPGLLLVGCGLGLVMPCALSLATYGVAANDQGVASASINTMQQVGGSIGVALFSTMAAKSATHYVDHHLTMPKPLLAAEAALHSYATGYWWAAGFFAVGALLALLLYRAGRPMAAPTPAGAPAAPSAALDAAPADSRRAIEAGHVGPAVHGRVLTPGGGTLQGAAITLIDQTGHQLGRALSGPDGSFELSAPTAGTYLLVGSARGLQPQVSAVALGSGPTATDVVLGGAGGLSGTVRANGAPVQGAVVVVSDARGEVIGSAVTDASGEYLLTDIPAGACTVTVSASGHRPTAGPVEVDGASPTRHDVDLREAVQLRGTVRDSHGLPVTDAKVALLDRSGTVITSLTTGPDGTYAFVDLTGGDYTLIASGYPPQATSVSITDAERTAVDMTLGHEEE</sequence>
<comment type="caution">
    <text evidence="11">The sequence shown here is derived from an EMBL/GenBank/DDBJ whole genome shotgun (WGS) entry which is preliminary data.</text>
</comment>
<dbReference type="InterPro" id="IPR036259">
    <property type="entry name" value="MFS_trans_sf"/>
</dbReference>
<dbReference type="PANTHER" id="PTHR42718:SF46">
    <property type="entry name" value="BLR6921 PROTEIN"/>
    <property type="match status" value="1"/>
</dbReference>
<feature type="transmembrane region" description="Helical" evidence="9">
    <location>
        <begin position="435"/>
        <end position="456"/>
    </location>
</feature>
<keyword evidence="7" id="KW-0046">Antibiotic resistance</keyword>
<keyword evidence="2" id="KW-0813">Transport</keyword>
<protein>
    <submittedName>
        <fullName evidence="11">MFS transporter</fullName>
    </submittedName>
</protein>
<evidence type="ECO:0000256" key="4">
    <source>
        <dbReference type="ARBA" id="ARBA00022692"/>
    </source>
</evidence>
<feature type="transmembrane region" description="Helical" evidence="9">
    <location>
        <begin position="260"/>
        <end position="277"/>
    </location>
</feature>
<dbReference type="InterPro" id="IPR004638">
    <property type="entry name" value="EmrB-like"/>
</dbReference>
<feature type="compositionally biased region" description="Basic and acidic residues" evidence="8">
    <location>
        <begin position="9"/>
        <end position="21"/>
    </location>
</feature>
<dbReference type="Proteomes" id="UP001057702">
    <property type="component" value="Unassembled WGS sequence"/>
</dbReference>
<dbReference type="Gene3D" id="1.20.1250.20">
    <property type="entry name" value="MFS general substrate transporter like domains"/>
    <property type="match status" value="1"/>
</dbReference>
<feature type="transmembrane region" description="Helical" evidence="9">
    <location>
        <begin position="195"/>
        <end position="216"/>
    </location>
</feature>
<keyword evidence="4 9" id="KW-0812">Transmembrane</keyword>
<evidence type="ECO:0000256" key="7">
    <source>
        <dbReference type="ARBA" id="ARBA00023251"/>
    </source>
</evidence>
<feature type="transmembrane region" description="Helical" evidence="9">
    <location>
        <begin position="362"/>
        <end position="379"/>
    </location>
</feature>
<feature type="transmembrane region" description="Helical" evidence="9">
    <location>
        <begin position="133"/>
        <end position="155"/>
    </location>
</feature>
<organism evidence="11 12">
    <name type="scientific">Streptomyces humicola</name>
    <dbReference type="NCBI Taxonomy" id="2953240"/>
    <lineage>
        <taxon>Bacteria</taxon>
        <taxon>Bacillati</taxon>
        <taxon>Actinomycetota</taxon>
        <taxon>Actinomycetes</taxon>
        <taxon>Kitasatosporales</taxon>
        <taxon>Streptomycetaceae</taxon>
        <taxon>Streptomyces</taxon>
    </lineage>
</organism>
<feature type="transmembrane region" description="Helical" evidence="9">
    <location>
        <begin position="391"/>
        <end position="415"/>
    </location>
</feature>
<evidence type="ECO:0000256" key="8">
    <source>
        <dbReference type="SAM" id="MobiDB-lite"/>
    </source>
</evidence>
<dbReference type="RefSeq" id="WP_255923558.1">
    <property type="nucleotide sequence ID" value="NZ_JANFNG010000036.1"/>
</dbReference>
<dbReference type="Gene3D" id="1.20.1720.10">
    <property type="entry name" value="Multidrug resistance protein D"/>
    <property type="match status" value="1"/>
</dbReference>
<dbReference type="CDD" id="cd17321">
    <property type="entry name" value="MFS_MMR_MDR_like"/>
    <property type="match status" value="1"/>
</dbReference>
<evidence type="ECO:0000256" key="3">
    <source>
        <dbReference type="ARBA" id="ARBA00022475"/>
    </source>
</evidence>
<comment type="subcellular location">
    <subcellularLocation>
        <location evidence="1">Cell membrane</location>
        <topology evidence="1">Multi-pass membrane protein</topology>
    </subcellularLocation>
</comment>
<dbReference type="PROSITE" id="PS50850">
    <property type="entry name" value="MFS"/>
    <property type="match status" value="1"/>
</dbReference>
<dbReference type="PROSITE" id="PS00216">
    <property type="entry name" value="SUGAR_TRANSPORT_1"/>
    <property type="match status" value="1"/>
</dbReference>
<dbReference type="NCBIfam" id="TIGR00711">
    <property type="entry name" value="efflux_EmrB"/>
    <property type="match status" value="1"/>
</dbReference>
<dbReference type="SUPFAM" id="SSF49464">
    <property type="entry name" value="Carboxypeptidase regulatory domain-like"/>
    <property type="match status" value="3"/>
</dbReference>
<evidence type="ECO:0000313" key="11">
    <source>
        <dbReference type="EMBL" id="MCQ4084493.1"/>
    </source>
</evidence>
<evidence type="ECO:0000313" key="12">
    <source>
        <dbReference type="Proteomes" id="UP001057702"/>
    </source>
</evidence>
<reference evidence="11" key="1">
    <citation type="submission" date="2022-06" db="EMBL/GenBank/DDBJ databases">
        <title>Draft genome sequence of Streptomyces sp. RB6PN25 isolated from peat swamp forest in Thailand.</title>
        <authorList>
            <person name="Duangmal K."/>
            <person name="Klaysubun C."/>
        </authorList>
    </citation>
    <scope>NUCLEOTIDE SEQUENCE</scope>
    <source>
        <strain evidence="11">RB6PN25</strain>
    </source>
</reference>
<keyword evidence="3" id="KW-1003">Cell membrane</keyword>
<feature type="transmembrane region" description="Helical" evidence="9">
    <location>
        <begin position="480"/>
        <end position="498"/>
    </location>
</feature>
<dbReference type="Pfam" id="PF13620">
    <property type="entry name" value="CarboxypepD_reg"/>
    <property type="match status" value="3"/>
</dbReference>
<accession>A0ABT1Q3J8</accession>
<feature type="transmembrane region" description="Helical" evidence="9">
    <location>
        <begin position="298"/>
        <end position="321"/>
    </location>
</feature>
<feature type="domain" description="Major facilitator superfamily (MFS) profile" evidence="10">
    <location>
        <begin position="42"/>
        <end position="502"/>
    </location>
</feature>
<evidence type="ECO:0000259" key="10">
    <source>
        <dbReference type="PROSITE" id="PS50850"/>
    </source>
</evidence>
<feature type="transmembrane region" description="Helical" evidence="9">
    <location>
        <begin position="80"/>
        <end position="100"/>
    </location>
</feature>
<dbReference type="SUPFAM" id="SSF103473">
    <property type="entry name" value="MFS general substrate transporter"/>
    <property type="match status" value="1"/>
</dbReference>
<dbReference type="PANTHER" id="PTHR42718">
    <property type="entry name" value="MAJOR FACILITATOR SUPERFAMILY MULTIDRUG TRANSPORTER MFSC"/>
    <property type="match status" value="1"/>
</dbReference>
<feature type="transmembrane region" description="Helical" evidence="9">
    <location>
        <begin position="228"/>
        <end position="248"/>
    </location>
</feature>
<feature type="transmembrane region" description="Helical" evidence="9">
    <location>
        <begin position="40"/>
        <end position="60"/>
    </location>
</feature>
<proteinExistence type="predicted"/>
<dbReference type="InterPro" id="IPR008969">
    <property type="entry name" value="CarboxyPept-like_regulatory"/>
</dbReference>
<feature type="region of interest" description="Disordered" evidence="8">
    <location>
        <begin position="1"/>
        <end position="31"/>
    </location>
</feature>
<dbReference type="InterPro" id="IPR020846">
    <property type="entry name" value="MFS_dom"/>
</dbReference>
<evidence type="ECO:0000256" key="1">
    <source>
        <dbReference type="ARBA" id="ARBA00004651"/>
    </source>
</evidence>
<keyword evidence="12" id="KW-1185">Reference proteome</keyword>
<dbReference type="Pfam" id="PF07690">
    <property type="entry name" value="MFS_1"/>
    <property type="match status" value="1"/>
</dbReference>